<gene>
    <name evidence="1" type="ORF">C8N43_3738</name>
</gene>
<protein>
    <submittedName>
        <fullName evidence="1">Uncharacterized protein</fullName>
    </submittedName>
</protein>
<evidence type="ECO:0000313" key="1">
    <source>
        <dbReference type="EMBL" id="PTX54915.1"/>
    </source>
</evidence>
<dbReference type="Proteomes" id="UP000243978">
    <property type="component" value="Unassembled WGS sequence"/>
</dbReference>
<comment type="caution">
    <text evidence="1">The sequence shown here is derived from an EMBL/GenBank/DDBJ whole genome shotgun (WGS) entry which is preliminary data.</text>
</comment>
<reference evidence="1 2" key="1">
    <citation type="submission" date="2018-04" db="EMBL/GenBank/DDBJ databases">
        <title>Genomic Encyclopedia of Archaeal and Bacterial Type Strains, Phase II (KMG-II): from individual species to whole genera.</title>
        <authorList>
            <person name="Goeker M."/>
        </authorList>
    </citation>
    <scope>NUCLEOTIDE SEQUENCE [LARGE SCALE GENOMIC DNA]</scope>
    <source>
        <strain evidence="1 2">DSM 100977</strain>
    </source>
</reference>
<accession>A0A2T6BFS5</accession>
<name>A0A2T6BFS5_9RHOB</name>
<organism evidence="1 2">
    <name type="scientific">Litoreibacter ponti</name>
    <dbReference type="NCBI Taxonomy" id="1510457"/>
    <lineage>
        <taxon>Bacteria</taxon>
        <taxon>Pseudomonadati</taxon>
        <taxon>Pseudomonadota</taxon>
        <taxon>Alphaproteobacteria</taxon>
        <taxon>Rhodobacterales</taxon>
        <taxon>Roseobacteraceae</taxon>
        <taxon>Litoreibacter</taxon>
    </lineage>
</organism>
<dbReference type="AlphaFoldDB" id="A0A2T6BFS5"/>
<proteinExistence type="predicted"/>
<keyword evidence="2" id="KW-1185">Reference proteome</keyword>
<dbReference type="OrthoDB" id="7863598at2"/>
<dbReference type="EMBL" id="QBKS01000002">
    <property type="protein sequence ID" value="PTX54915.1"/>
    <property type="molecule type" value="Genomic_DNA"/>
</dbReference>
<sequence>MRALAVWLMLCGTAWSNELAPKPHELDALYVAGEVQLDLTRSPVAPYVALPGDIRLYKHGAQIRAEDRSGHRPALCSLELAMTLRAMAETCRGLARPDHLRVMDTAIDAHIAFIAENHVPPRPRREVRFLIAQRMSETYLRLKDRRLCSEREMSRWVPFVREIDDGTFSATLDASLKADRLPVADPCQSN</sequence>
<dbReference type="RefSeq" id="WP_107847196.1">
    <property type="nucleotide sequence ID" value="NZ_QBKS01000002.1"/>
</dbReference>
<evidence type="ECO:0000313" key="2">
    <source>
        <dbReference type="Proteomes" id="UP000243978"/>
    </source>
</evidence>